<evidence type="ECO:0000256" key="1">
    <source>
        <dbReference type="SAM" id="Phobius"/>
    </source>
</evidence>
<dbReference type="Proteomes" id="UP000006804">
    <property type="component" value="Chromosome"/>
</dbReference>
<feature type="transmembrane region" description="Helical" evidence="1">
    <location>
        <begin position="98"/>
        <end position="130"/>
    </location>
</feature>
<dbReference type="HOGENOM" id="CLU_1894421_0_0_0"/>
<evidence type="ECO:0000313" key="3">
    <source>
        <dbReference type="Proteomes" id="UP000006804"/>
    </source>
</evidence>
<sequence precursor="true">MKAVRLEHFGKIFPYIAILGVIVFDGVYFDLFPLLILYMVFEYLRFKSSVDALRVLIVLFIHSAVCFKTITIAHLILLSTYVVFLIVRDYFLNSFVPFFSYVLCVSLIVFLKGSYLPSVLLLCALNLLLWRKYEVS</sequence>
<reference evidence="2 3" key="1">
    <citation type="submission" date="2010-11" db="EMBL/GenBank/DDBJ databases">
        <title>The complete genome of Thermotoga thermarum DSM 5069.</title>
        <authorList>
            <consortium name="US DOE Joint Genome Institute (JGI-PGF)"/>
            <person name="Lucas S."/>
            <person name="Copeland A."/>
            <person name="Lapidus A."/>
            <person name="Bruce D."/>
            <person name="Goodwin L."/>
            <person name="Pitluck S."/>
            <person name="Kyrpides N."/>
            <person name="Mavromatis K."/>
            <person name="Ivanova N."/>
            <person name="Zeytun A."/>
            <person name="Brettin T."/>
            <person name="Detter J.C."/>
            <person name="Tapia R."/>
            <person name="Han C."/>
            <person name="Land M."/>
            <person name="Hauser L."/>
            <person name="Markowitz V."/>
            <person name="Cheng J.-F."/>
            <person name="Hugenholtz P."/>
            <person name="Woyke T."/>
            <person name="Wu D."/>
            <person name="Spring S."/>
            <person name="Schroeder M."/>
            <person name="Brambilla E."/>
            <person name="Klenk H.-P."/>
            <person name="Eisen J.A."/>
        </authorList>
    </citation>
    <scope>NUCLEOTIDE SEQUENCE [LARGE SCALE GENOMIC DNA]</scope>
    <source>
        <strain evidence="2 3">DSM 5069</strain>
    </source>
</reference>
<protein>
    <submittedName>
        <fullName evidence="2">Uncharacterized protein</fullName>
    </submittedName>
</protein>
<name>F7YWM8_9THEM</name>
<dbReference type="AlphaFoldDB" id="F7YWM8"/>
<keyword evidence="1" id="KW-1133">Transmembrane helix</keyword>
<proteinExistence type="predicted"/>
<keyword evidence="1" id="KW-0472">Membrane</keyword>
<gene>
    <name evidence="2" type="ORF">Theth_1974</name>
</gene>
<dbReference type="STRING" id="688269.Theth_1974"/>
<dbReference type="EMBL" id="CP002351">
    <property type="protein sequence ID" value="AEH52014.1"/>
    <property type="molecule type" value="Genomic_DNA"/>
</dbReference>
<keyword evidence="3" id="KW-1185">Reference proteome</keyword>
<organism evidence="2 3">
    <name type="scientific">Pseudothermotoga thermarum DSM 5069</name>
    <dbReference type="NCBI Taxonomy" id="688269"/>
    <lineage>
        <taxon>Bacteria</taxon>
        <taxon>Thermotogati</taxon>
        <taxon>Thermotogota</taxon>
        <taxon>Thermotogae</taxon>
        <taxon>Thermotogales</taxon>
        <taxon>Thermotogaceae</taxon>
        <taxon>Pseudothermotoga</taxon>
    </lineage>
</organism>
<dbReference type="KEGG" id="tta:Theth_1974"/>
<dbReference type="PATRIC" id="fig|688269.3.peg.2035"/>
<accession>F7YWM8</accession>
<evidence type="ECO:0000313" key="2">
    <source>
        <dbReference type="EMBL" id="AEH52014.1"/>
    </source>
</evidence>
<feature type="transmembrane region" description="Helical" evidence="1">
    <location>
        <begin position="53"/>
        <end position="86"/>
    </location>
</feature>
<feature type="transmembrane region" description="Helical" evidence="1">
    <location>
        <begin position="12"/>
        <end position="41"/>
    </location>
</feature>
<keyword evidence="1" id="KW-0812">Transmembrane</keyword>